<name>A0ABP1R5C1_9HEXA</name>
<keyword evidence="2" id="KW-1185">Reference proteome</keyword>
<dbReference type="EMBL" id="CAXLJM020000051">
    <property type="protein sequence ID" value="CAL8114970.1"/>
    <property type="molecule type" value="Genomic_DNA"/>
</dbReference>
<accession>A0ABP1R5C1</accession>
<gene>
    <name evidence="1" type="ORF">ODALV1_LOCUS16682</name>
</gene>
<comment type="caution">
    <text evidence="1">The sequence shown here is derived from an EMBL/GenBank/DDBJ whole genome shotgun (WGS) entry which is preliminary data.</text>
</comment>
<dbReference type="Proteomes" id="UP001642540">
    <property type="component" value="Unassembled WGS sequence"/>
</dbReference>
<sequence length="110" mass="13436">MIYARPIFFHWDEAYNIPEMLVLHRVSHKKTERQKHPALASHCAQRCRRFSFTLKMSQVERENLLRLREMLMMVKKKGRWYICEQENFLLLSAFIIYRFCLPEVKCQVKT</sequence>
<evidence type="ECO:0000313" key="1">
    <source>
        <dbReference type="EMBL" id="CAL8114970.1"/>
    </source>
</evidence>
<evidence type="ECO:0000313" key="2">
    <source>
        <dbReference type="Proteomes" id="UP001642540"/>
    </source>
</evidence>
<organism evidence="1 2">
    <name type="scientific">Orchesella dallaii</name>
    <dbReference type="NCBI Taxonomy" id="48710"/>
    <lineage>
        <taxon>Eukaryota</taxon>
        <taxon>Metazoa</taxon>
        <taxon>Ecdysozoa</taxon>
        <taxon>Arthropoda</taxon>
        <taxon>Hexapoda</taxon>
        <taxon>Collembola</taxon>
        <taxon>Entomobryomorpha</taxon>
        <taxon>Entomobryoidea</taxon>
        <taxon>Orchesellidae</taxon>
        <taxon>Orchesellinae</taxon>
        <taxon>Orchesella</taxon>
    </lineage>
</organism>
<reference evidence="1 2" key="1">
    <citation type="submission" date="2024-08" db="EMBL/GenBank/DDBJ databases">
        <authorList>
            <person name="Cucini C."/>
            <person name="Frati F."/>
        </authorList>
    </citation>
    <scope>NUCLEOTIDE SEQUENCE [LARGE SCALE GENOMIC DNA]</scope>
</reference>
<protein>
    <submittedName>
        <fullName evidence="1">Uncharacterized protein</fullName>
    </submittedName>
</protein>
<proteinExistence type="predicted"/>